<feature type="compositionally biased region" description="Polar residues" evidence="1">
    <location>
        <begin position="431"/>
        <end position="445"/>
    </location>
</feature>
<feature type="region of interest" description="Disordered" evidence="1">
    <location>
        <begin position="1669"/>
        <end position="1707"/>
    </location>
</feature>
<gene>
    <name evidence="2" type="ORF">Q4I31_005644</name>
</gene>
<feature type="region of interest" description="Disordered" evidence="1">
    <location>
        <begin position="1439"/>
        <end position="1473"/>
    </location>
</feature>
<feature type="region of interest" description="Disordered" evidence="1">
    <location>
        <begin position="915"/>
        <end position="943"/>
    </location>
</feature>
<feature type="compositionally biased region" description="Low complexity" evidence="1">
    <location>
        <begin position="357"/>
        <end position="375"/>
    </location>
</feature>
<feature type="compositionally biased region" description="Basic and acidic residues" evidence="1">
    <location>
        <begin position="681"/>
        <end position="693"/>
    </location>
</feature>
<feature type="compositionally biased region" description="Low complexity" evidence="1">
    <location>
        <begin position="983"/>
        <end position="993"/>
    </location>
</feature>
<keyword evidence="3" id="KW-1185">Reference proteome</keyword>
<feature type="region of interest" description="Disordered" evidence="1">
    <location>
        <begin position="396"/>
        <end position="451"/>
    </location>
</feature>
<protein>
    <submittedName>
        <fullName evidence="2">Uncharacterized protein</fullName>
    </submittedName>
</protein>
<feature type="region of interest" description="Disordered" evidence="1">
    <location>
        <begin position="1035"/>
        <end position="1088"/>
    </location>
</feature>
<dbReference type="EMBL" id="JBAMZK010000031">
    <property type="protein sequence ID" value="KAL0499524.1"/>
    <property type="molecule type" value="Genomic_DNA"/>
</dbReference>
<feature type="compositionally biased region" description="Basic and acidic residues" evidence="1">
    <location>
        <begin position="1694"/>
        <end position="1707"/>
    </location>
</feature>
<evidence type="ECO:0000313" key="3">
    <source>
        <dbReference type="Proteomes" id="UP001500131"/>
    </source>
</evidence>
<proteinExistence type="predicted"/>
<name>A0AAW3A436_9TRYP</name>
<evidence type="ECO:0000313" key="2">
    <source>
        <dbReference type="EMBL" id="KAL0499524.1"/>
    </source>
</evidence>
<feature type="region of interest" description="Disordered" evidence="1">
    <location>
        <begin position="964"/>
        <end position="993"/>
    </location>
</feature>
<feature type="region of interest" description="Disordered" evidence="1">
    <location>
        <begin position="1797"/>
        <end position="1816"/>
    </location>
</feature>
<feature type="region of interest" description="Disordered" evidence="1">
    <location>
        <begin position="679"/>
        <end position="699"/>
    </location>
</feature>
<sequence>MPSTYAHEPDIRTLVAITRCVSAMQHSEVQSCAALFTDTHHALTCSSCTSHARALREVAPARYASGTREPLPDKQRSATMRRNGWPHVARSAPVFEVSPLPPPPTSSRHTAHQESSAFLSSRRLAGESVRAGEYVLEIGSDRNASDARYGGAHHTQSAASRAYGSFGFPQDDRDSIKRSTGVRGIHFRSSDDPGASRAASRVPLGGTAAGADLPFSMRLSHLHRQPPSPSRSEADGATSGFNAHSLRLNISADVENKSSRTSRSDDFTLFSLGISKVNGVSRISRADPASFMDEMCTASRLNLAQASTTRNSSHATVQPQLDCWEQHASSRSSRWMTSQGGEGSLVSPLQKPVHHGSAAPSVAASRSPPSVTAAVARNGRSVTSYDTEALWSSVRSAGAHAPPQSSRASAASRSSYPVSSLEHGGRRRASDTTSVRCSSHTQETATAVAGSSVPRILSHASLPVAVVATADDCTLDARRHLSDAVHDSSSLPRDPQHEGAEQLGFPSPVSALSHVASPLQILRSGTRCIHNSTTVLTCDTPPQPACAPRNAGELCLVNTTSSPRKQRHPVDRGTDVVSVSALGASLDHTQCATHAASGELLSADRAPSHPAVSSPDLERCPLLEVSTRLLSASSLAFTASETSPVSLTSRSLRFSPPSAATVAVPDGVCVMEACPSQKSVQTREGKHVRHEAASHTSAASFRASASASASIATSAKSSLFLAEASTMRPDVLSRPAVASASAARRQYPPSSPLPSACFEPSSFADLQRAGGSPQRSLSLHSSCGAEPGSERREEGPLAPPVRTRSPSYSIPRRRRPSLKGAAAVSNMAERAAQSLASTVMGTCDVARLVQSTTDENWRTQSNPTGLLGRGGEVLSGVIQRPHTTPPPESIGTADEPLTAVSGVEDDVAREEGIHTSANASSGFSREGSEEGQGWQQQQQPQQRHRFLRYVPPVRGPGASPLNQRSVAAAATHRGKAPLPLPTSPTSSATALRPPLAYCGNRGRRFCGGSGDNTSAGLPTNNARREVHEAASRSRDACPCCSPRASNRKMEHLSRGEATTTPAETPEHPRLSSYLPSLVDASGDERDTGTGSAAVIVHLDSRDAPSLAGDVIMMPTSPTMRSAAVRLISPARSHAAVTSLRESEEGRVSYRRRGCDELQVGDLDSKDVVNDSCINDTEVHRPGGYHRHRNPTTRSSVASILATHHTPCESLHSVSSDFDWVMDDYAAQQRLQSYADDEGSLTVPLPLDTTVTESPPELTALETRESSFRRGCALGSQTPAAPPLTCATVVAEDLRQNDPTLQVRSAASSTSHFALLLCTSSNLQPPCQNSQHSPHTSVLGSLVTNSNGSLCMDSFASLEHTPAGRSITNEAAMENSATGCDAPAMSTFFAGDHVADATPAAVAVRGVAEERDERVAGDVLATETPVLDVDAKLKSHARTRLAMNNSEPVLRSSVKQSSSPGSRNTDLSSRVTHSAVHTPGDVCVGVADTTPSISSATRNELAAGSQSSLLDSRLHSNSVFKTAWHRHTQHKANTAVSRGVWEVHTRPSTALSANAVADSRDGDDVENRFDDVPTLRDRYAPCPTPVLGIDGCDTHLIVPSESTPPPPPGVLHKPGEQLHQPREASLFLSSAHLIDTEDNATALKSMAIAQEIEGQQTEVVEASRRRVAPELSSSPFSINAASSTTAASLPQRGRHPGERQEGKREPDDLLETDHRQCLQQREQHQQVRNDYDDGAQSQTLCGAHGSDFLVSRSYPGWSSVSTQPYDTEGSHSRGDMQDELPGEPIMIMNAGGGGSESCGDCVVSAPSSPQSREGSMRDKAVVDSAAAESREGELSTPAHLFTKATATTRTTVTTTPEYHPSASGQRTHLSVPAAFSKPPMGSGVYRPLLGNVLRCSSAYAFRGGDSVVPSEEAGSHPRRQWAMAAAADKDAHVAEADGFGAEVDDDEDDGYCTYGYESDLIYV</sequence>
<feature type="region of interest" description="Disordered" evidence="1">
    <location>
        <begin position="144"/>
        <end position="207"/>
    </location>
</feature>
<dbReference type="Proteomes" id="UP001500131">
    <property type="component" value="Unassembled WGS sequence"/>
</dbReference>
<organism evidence="2 3">
    <name type="scientific">Leishmania lindenbergi</name>
    <dbReference type="NCBI Taxonomy" id="651832"/>
    <lineage>
        <taxon>Eukaryota</taxon>
        <taxon>Discoba</taxon>
        <taxon>Euglenozoa</taxon>
        <taxon>Kinetoplastea</taxon>
        <taxon>Metakinetoplastina</taxon>
        <taxon>Trypanosomatida</taxon>
        <taxon>Trypanosomatidae</taxon>
        <taxon>Leishmaniinae</taxon>
        <taxon>Leishmania</taxon>
    </lineage>
</organism>
<reference evidence="2 3" key="1">
    <citation type="submission" date="2024-02" db="EMBL/GenBank/DDBJ databases">
        <title>FIRST GENOME SEQUENCES OF Leishmania (Viannia) shawi, Leishmania (Viannia) lindenbergi AND Leishmania (Viannia) utingensis.</title>
        <authorList>
            <person name="Resadore F."/>
            <person name="Custodio M.G.F."/>
            <person name="Boite M.C."/>
            <person name="Cupolillo E."/>
            <person name="Ferreira G.E.M."/>
        </authorList>
    </citation>
    <scope>NUCLEOTIDE SEQUENCE [LARGE SCALE GENOMIC DNA]</scope>
    <source>
        <strain evidence="2 3">MHOM/BR/1966/M15733</strain>
    </source>
</reference>
<feature type="compositionally biased region" description="Low complexity" evidence="1">
    <location>
        <begin position="920"/>
        <end position="941"/>
    </location>
</feature>
<feature type="compositionally biased region" description="Polar residues" evidence="1">
    <location>
        <begin position="1441"/>
        <end position="1471"/>
    </location>
</feature>
<comment type="caution">
    <text evidence="2">The sequence shown here is derived from an EMBL/GenBank/DDBJ whole genome shotgun (WGS) entry which is preliminary data.</text>
</comment>
<accession>A0AAW3A436</accession>
<feature type="compositionally biased region" description="Low complexity" evidence="1">
    <location>
        <begin position="1671"/>
        <end position="1687"/>
    </location>
</feature>
<feature type="region of interest" description="Disordered" evidence="1">
    <location>
        <begin position="332"/>
        <end position="375"/>
    </location>
</feature>
<feature type="region of interest" description="Disordered" evidence="1">
    <location>
        <begin position="764"/>
        <end position="821"/>
    </location>
</feature>
<feature type="region of interest" description="Disordered" evidence="1">
    <location>
        <begin position="484"/>
        <end position="506"/>
    </location>
</feature>
<feature type="compositionally biased region" description="Low complexity" evidence="1">
    <location>
        <begin position="399"/>
        <end position="420"/>
    </location>
</feature>
<evidence type="ECO:0000256" key="1">
    <source>
        <dbReference type="SAM" id="MobiDB-lite"/>
    </source>
</evidence>